<keyword evidence="6" id="KW-1185">Reference proteome</keyword>
<proteinExistence type="inferred from homology"/>
<feature type="chain" id="PRO_5047412782" evidence="3">
    <location>
        <begin position="23"/>
        <end position="243"/>
    </location>
</feature>
<evidence type="ECO:0000256" key="2">
    <source>
        <dbReference type="ARBA" id="ARBA00022729"/>
    </source>
</evidence>
<evidence type="ECO:0000256" key="1">
    <source>
        <dbReference type="ARBA" id="ARBA00010333"/>
    </source>
</evidence>
<dbReference type="PANTHER" id="PTHR35936:SF6">
    <property type="entry name" value="AMINO ACID ABC TRANSPORTER SUBSTRATE-BINDING PAAT FAMILY PROTEIN"/>
    <property type="match status" value="1"/>
</dbReference>
<evidence type="ECO:0000313" key="6">
    <source>
        <dbReference type="Proteomes" id="UP001143391"/>
    </source>
</evidence>
<dbReference type="Gene3D" id="3.40.190.10">
    <property type="entry name" value="Periplasmic binding protein-like II"/>
    <property type="match status" value="2"/>
</dbReference>
<organism evidence="5 6">
    <name type="scientific">Marinobacter iranensis</name>
    <dbReference type="NCBI Taxonomy" id="2962607"/>
    <lineage>
        <taxon>Bacteria</taxon>
        <taxon>Pseudomonadati</taxon>
        <taxon>Pseudomonadota</taxon>
        <taxon>Gammaproteobacteria</taxon>
        <taxon>Pseudomonadales</taxon>
        <taxon>Marinobacteraceae</taxon>
        <taxon>Marinobacter</taxon>
    </lineage>
</organism>
<evidence type="ECO:0000313" key="5">
    <source>
        <dbReference type="EMBL" id="MDF0750446.1"/>
    </source>
</evidence>
<feature type="domain" description="Solute-binding protein family 3/N-terminal" evidence="4">
    <location>
        <begin position="31"/>
        <end position="239"/>
    </location>
</feature>
<comment type="caution">
    <text evidence="5">The sequence shown here is derived from an EMBL/GenBank/DDBJ whole genome shotgun (WGS) entry which is preliminary data.</text>
</comment>
<gene>
    <name evidence="5" type="ORF">NLU14_09395</name>
</gene>
<evidence type="ECO:0000256" key="3">
    <source>
        <dbReference type="SAM" id="SignalP"/>
    </source>
</evidence>
<comment type="similarity">
    <text evidence="1">Belongs to the bacterial solute-binding protein 3 family.</text>
</comment>
<protein>
    <submittedName>
        <fullName evidence="5">Transporter substrate-binding domain-containing protein</fullName>
    </submittedName>
</protein>
<dbReference type="Proteomes" id="UP001143391">
    <property type="component" value="Unassembled WGS sequence"/>
</dbReference>
<dbReference type="EMBL" id="JANCMW010000004">
    <property type="protein sequence ID" value="MDF0750446.1"/>
    <property type="molecule type" value="Genomic_DNA"/>
</dbReference>
<dbReference type="RefSeq" id="WP_275705970.1">
    <property type="nucleotide sequence ID" value="NZ_JANCMW010000004.1"/>
</dbReference>
<dbReference type="SUPFAM" id="SSF53850">
    <property type="entry name" value="Periplasmic binding protein-like II"/>
    <property type="match status" value="1"/>
</dbReference>
<dbReference type="SMART" id="SM00062">
    <property type="entry name" value="PBPb"/>
    <property type="match status" value="1"/>
</dbReference>
<dbReference type="InterPro" id="IPR001638">
    <property type="entry name" value="Solute-binding_3/MltF_N"/>
</dbReference>
<evidence type="ECO:0000259" key="4">
    <source>
        <dbReference type="SMART" id="SM00062"/>
    </source>
</evidence>
<accession>A0ABT5YA79</accession>
<dbReference type="Pfam" id="PF00497">
    <property type="entry name" value="SBP_bac_3"/>
    <property type="match status" value="1"/>
</dbReference>
<dbReference type="PANTHER" id="PTHR35936">
    <property type="entry name" value="MEMBRANE-BOUND LYTIC MUREIN TRANSGLYCOSYLASE F"/>
    <property type="match status" value="1"/>
</dbReference>
<keyword evidence="2 3" id="KW-0732">Signal</keyword>
<name>A0ABT5YA79_9GAMM</name>
<sequence length="243" mass="26776">MNRFLCSIITLASLALSFPVASEPEMGEHRVLRAAYVDFPPLTYTDDNGNPVGYYIKLSEQVAANAGYSLRWQELPIGRIYLFLESGEIDFWAGLGGLPHIQASVVESSVPIGNLTLAAYHFDDTPPVKSFDDLAGNHLILMAGYTYLGAIDHLMDDENTETHTTPGHRSGMQMLELGRGDYMLAYVEPTSEVLEEEPVEGLVRSELMTSRLAFVVSRSTPGHLEIMERLEAELAAGMASVHR</sequence>
<feature type="signal peptide" evidence="3">
    <location>
        <begin position="1"/>
        <end position="22"/>
    </location>
</feature>
<reference evidence="5" key="1">
    <citation type="submission" date="2022-07" db="EMBL/GenBank/DDBJ databases">
        <title>Marinobacter iranensis a new bacterium isolate from a hipersaline lake in Iran.</title>
        <authorList>
            <person name="Mohammad A.M.A."/>
            <person name="Cristina S.-P."/>
            <person name="Antonio V."/>
        </authorList>
    </citation>
    <scope>NUCLEOTIDE SEQUENCE</scope>
    <source>
        <strain evidence="5">71-i</strain>
    </source>
</reference>